<feature type="compositionally biased region" description="Low complexity" evidence="1">
    <location>
        <begin position="49"/>
        <end position="58"/>
    </location>
</feature>
<reference evidence="3" key="2">
    <citation type="journal article" date="2017" name="Nat. Plants">
        <title>The Aegilops tauschii genome reveals multiple impacts of transposons.</title>
        <authorList>
            <person name="Zhao G."/>
            <person name="Zou C."/>
            <person name="Li K."/>
            <person name="Wang K."/>
            <person name="Li T."/>
            <person name="Gao L."/>
            <person name="Zhang X."/>
            <person name="Wang H."/>
            <person name="Yang Z."/>
            <person name="Liu X."/>
            <person name="Jiang W."/>
            <person name="Mao L."/>
            <person name="Kong X."/>
            <person name="Jiao Y."/>
            <person name="Jia J."/>
        </authorList>
    </citation>
    <scope>NUCLEOTIDE SEQUENCE [LARGE SCALE GENOMIC DNA]</scope>
    <source>
        <strain evidence="3">cv. AL8/78</strain>
    </source>
</reference>
<evidence type="ECO:0000313" key="2">
    <source>
        <dbReference type="EnsemblPlants" id="AET6Gv20300500.4"/>
    </source>
</evidence>
<sequence length="107" mass="11761">SSLLPHPVAPPPSSHHLLPWPYPTASTPPPPLPGGASFLLPRPPFTAVPRPNRSSPSSVKGPVDRRSWRSVVADARPLGRRRPEKVGSSGCQRGRRLGVDRPWRWRC</sequence>
<keyword evidence="3" id="KW-1185">Reference proteome</keyword>
<dbReference type="Gramene" id="AET6Gv20300500.4">
    <property type="protein sequence ID" value="AET6Gv20300500.4"/>
    <property type="gene ID" value="AET6Gv20300500"/>
</dbReference>
<protein>
    <submittedName>
        <fullName evidence="2">Uncharacterized protein</fullName>
    </submittedName>
</protein>
<proteinExistence type="predicted"/>
<evidence type="ECO:0000256" key="1">
    <source>
        <dbReference type="SAM" id="MobiDB-lite"/>
    </source>
</evidence>
<reference evidence="2" key="3">
    <citation type="journal article" date="2017" name="Nature">
        <title>Genome sequence of the progenitor of the wheat D genome Aegilops tauschii.</title>
        <authorList>
            <person name="Luo M.C."/>
            <person name="Gu Y.Q."/>
            <person name="Puiu D."/>
            <person name="Wang H."/>
            <person name="Twardziok S.O."/>
            <person name="Deal K.R."/>
            <person name="Huo N."/>
            <person name="Zhu T."/>
            <person name="Wang L."/>
            <person name="Wang Y."/>
            <person name="McGuire P.E."/>
            <person name="Liu S."/>
            <person name="Long H."/>
            <person name="Ramasamy R.K."/>
            <person name="Rodriguez J.C."/>
            <person name="Van S.L."/>
            <person name="Yuan L."/>
            <person name="Wang Z."/>
            <person name="Xia Z."/>
            <person name="Xiao L."/>
            <person name="Anderson O.D."/>
            <person name="Ouyang S."/>
            <person name="Liang Y."/>
            <person name="Zimin A.V."/>
            <person name="Pertea G."/>
            <person name="Qi P."/>
            <person name="Bennetzen J.L."/>
            <person name="Dai X."/>
            <person name="Dawson M.W."/>
            <person name="Muller H.G."/>
            <person name="Kugler K."/>
            <person name="Rivarola-Duarte L."/>
            <person name="Spannagl M."/>
            <person name="Mayer K.F.X."/>
            <person name="Lu F.H."/>
            <person name="Bevan M.W."/>
            <person name="Leroy P."/>
            <person name="Li P."/>
            <person name="You F.M."/>
            <person name="Sun Q."/>
            <person name="Liu Z."/>
            <person name="Lyons E."/>
            <person name="Wicker T."/>
            <person name="Salzberg S.L."/>
            <person name="Devos K.M."/>
            <person name="Dvorak J."/>
        </authorList>
    </citation>
    <scope>NUCLEOTIDE SEQUENCE [LARGE SCALE GENOMIC DNA]</scope>
    <source>
        <strain evidence="2">cv. AL8/78</strain>
    </source>
</reference>
<reference evidence="3" key="1">
    <citation type="journal article" date="2014" name="Science">
        <title>Ancient hybridizations among the ancestral genomes of bread wheat.</title>
        <authorList>
            <consortium name="International Wheat Genome Sequencing Consortium,"/>
            <person name="Marcussen T."/>
            <person name="Sandve S.R."/>
            <person name="Heier L."/>
            <person name="Spannagl M."/>
            <person name="Pfeifer M."/>
            <person name="Jakobsen K.S."/>
            <person name="Wulff B.B."/>
            <person name="Steuernagel B."/>
            <person name="Mayer K.F."/>
            <person name="Olsen O.A."/>
        </authorList>
    </citation>
    <scope>NUCLEOTIDE SEQUENCE [LARGE SCALE GENOMIC DNA]</scope>
    <source>
        <strain evidence="3">cv. AL8/78</strain>
    </source>
</reference>
<feature type="region of interest" description="Disordered" evidence="1">
    <location>
        <begin position="1"/>
        <end position="96"/>
    </location>
</feature>
<evidence type="ECO:0000313" key="3">
    <source>
        <dbReference type="Proteomes" id="UP000015105"/>
    </source>
</evidence>
<dbReference type="EnsemblPlants" id="AET6Gv20300500.4">
    <property type="protein sequence ID" value="AET6Gv20300500.4"/>
    <property type="gene ID" value="AET6Gv20300500"/>
</dbReference>
<feature type="compositionally biased region" description="Pro residues" evidence="1">
    <location>
        <begin position="20"/>
        <end position="33"/>
    </location>
</feature>
<reference evidence="2" key="5">
    <citation type="journal article" date="2021" name="G3 (Bethesda)">
        <title>Aegilops tauschii genome assembly Aet v5.0 features greater sequence contiguity and improved annotation.</title>
        <authorList>
            <person name="Wang L."/>
            <person name="Zhu T."/>
            <person name="Rodriguez J.C."/>
            <person name="Deal K.R."/>
            <person name="Dubcovsky J."/>
            <person name="McGuire P.E."/>
            <person name="Lux T."/>
            <person name="Spannagl M."/>
            <person name="Mayer K.F.X."/>
            <person name="Baldrich P."/>
            <person name="Meyers B.C."/>
            <person name="Huo N."/>
            <person name="Gu Y.Q."/>
            <person name="Zhou H."/>
            <person name="Devos K.M."/>
            <person name="Bennetzen J.L."/>
            <person name="Unver T."/>
            <person name="Budak H."/>
            <person name="Gulick P.J."/>
            <person name="Galiba G."/>
            <person name="Kalapos B."/>
            <person name="Nelson D.R."/>
            <person name="Li P."/>
            <person name="You F.M."/>
            <person name="Luo M.C."/>
            <person name="Dvorak J."/>
        </authorList>
    </citation>
    <scope>NUCLEOTIDE SEQUENCE [LARGE SCALE GENOMIC DNA]</scope>
    <source>
        <strain evidence="2">cv. AL8/78</strain>
    </source>
</reference>
<organism evidence="2 3">
    <name type="scientific">Aegilops tauschii subsp. strangulata</name>
    <name type="common">Goatgrass</name>
    <dbReference type="NCBI Taxonomy" id="200361"/>
    <lineage>
        <taxon>Eukaryota</taxon>
        <taxon>Viridiplantae</taxon>
        <taxon>Streptophyta</taxon>
        <taxon>Embryophyta</taxon>
        <taxon>Tracheophyta</taxon>
        <taxon>Spermatophyta</taxon>
        <taxon>Magnoliopsida</taxon>
        <taxon>Liliopsida</taxon>
        <taxon>Poales</taxon>
        <taxon>Poaceae</taxon>
        <taxon>BOP clade</taxon>
        <taxon>Pooideae</taxon>
        <taxon>Triticodae</taxon>
        <taxon>Triticeae</taxon>
        <taxon>Triticinae</taxon>
        <taxon>Aegilops</taxon>
    </lineage>
</organism>
<dbReference type="Proteomes" id="UP000015105">
    <property type="component" value="Chromosome 6D"/>
</dbReference>
<name>A0A453NB23_AEGTS</name>
<dbReference type="AlphaFoldDB" id="A0A453NB23"/>
<reference evidence="2" key="4">
    <citation type="submission" date="2019-03" db="UniProtKB">
        <authorList>
            <consortium name="EnsemblPlants"/>
        </authorList>
    </citation>
    <scope>IDENTIFICATION</scope>
</reference>
<accession>A0A453NB23</accession>